<dbReference type="EMBL" id="CH474034">
    <property type="protein sequence ID" value="EDL97432.1"/>
    <property type="molecule type" value="Genomic_DNA"/>
</dbReference>
<dbReference type="FunFam" id="3.40.850.10:FF:000015">
    <property type="entry name" value="Kinesin family member 26A"/>
    <property type="match status" value="1"/>
</dbReference>
<keyword evidence="4" id="KW-0493">Microtubule</keyword>
<evidence type="ECO:0000256" key="9">
    <source>
        <dbReference type="PROSITE-ProRule" id="PRU00283"/>
    </source>
</evidence>
<keyword evidence="5" id="KW-0547">Nucleotide-binding</keyword>
<evidence type="ECO:0000313" key="12">
    <source>
        <dbReference type="Proteomes" id="UP000234681"/>
    </source>
</evidence>
<dbReference type="GO" id="GO:0005524">
    <property type="term" value="F:ATP binding"/>
    <property type="evidence" value="ECO:0007669"/>
    <property type="project" value="UniProtKB-KW"/>
</dbReference>
<evidence type="ECO:0000256" key="6">
    <source>
        <dbReference type="ARBA" id="ARBA00022840"/>
    </source>
</evidence>
<dbReference type="Gene3D" id="3.40.850.10">
    <property type="entry name" value="Kinesin motor domain"/>
    <property type="match status" value="1"/>
</dbReference>
<keyword evidence="7" id="KW-0505">Motor protein</keyword>
<dbReference type="PANTHER" id="PTHR21608">
    <property type="entry name" value="KINESIN-LIKE PROTEIN CG14535"/>
    <property type="match status" value="1"/>
</dbReference>
<feature type="non-terminal residue" evidence="11">
    <location>
        <position position="366"/>
    </location>
</feature>
<keyword evidence="3" id="KW-0597">Phosphoprotein</keyword>
<dbReference type="GO" id="GO:0007018">
    <property type="term" value="P:microtubule-based movement"/>
    <property type="evidence" value="ECO:0007669"/>
    <property type="project" value="InterPro"/>
</dbReference>
<reference evidence="11 12" key="1">
    <citation type="submission" date="2005-09" db="EMBL/GenBank/DDBJ databases">
        <authorList>
            <person name="Mural R.J."/>
            <person name="Li P.W."/>
            <person name="Adams M.D."/>
            <person name="Amanatides P.G."/>
            <person name="Baden-Tillson H."/>
            <person name="Barnstead M."/>
            <person name="Chin S.H."/>
            <person name="Dew I."/>
            <person name="Evans C.A."/>
            <person name="Ferriera S."/>
            <person name="Flanigan M."/>
            <person name="Fosler C."/>
            <person name="Glodek A."/>
            <person name="Gu Z."/>
            <person name="Holt R.A."/>
            <person name="Jennings D."/>
            <person name="Kraft C.L."/>
            <person name="Lu F."/>
            <person name="Nguyen T."/>
            <person name="Nusskern D.R."/>
            <person name="Pfannkoch C.M."/>
            <person name="Sitter C."/>
            <person name="Sutton G.G."/>
            <person name="Venter J.C."/>
            <person name="Wang Z."/>
            <person name="Woodage T."/>
            <person name="Zheng X.H."/>
            <person name="Zhong F."/>
        </authorList>
    </citation>
    <scope>NUCLEOTIDE SEQUENCE [LARGE SCALE GENOMIC DNA]</scope>
    <source>
        <strain>BN</strain>
        <strain evidence="12">Sprague-Dawley</strain>
    </source>
</reference>
<feature type="domain" description="Kinesin motor" evidence="10">
    <location>
        <begin position="1"/>
        <end position="360"/>
    </location>
</feature>
<protein>
    <submittedName>
        <fullName evidence="11">Kinesin family member 26A (Predicted)</fullName>
    </submittedName>
</protein>
<gene>
    <name evidence="11" type="primary">Kif26a_predicted</name>
    <name evidence="11" type="ORF">rCG_27767</name>
</gene>
<evidence type="ECO:0000256" key="1">
    <source>
        <dbReference type="ARBA" id="ARBA00004245"/>
    </source>
</evidence>
<dbReference type="Proteomes" id="UP000234681">
    <property type="component" value="Chromosome 6"/>
</dbReference>
<dbReference type="InterPro" id="IPR001752">
    <property type="entry name" value="Kinesin_motor_dom"/>
</dbReference>
<evidence type="ECO:0000256" key="2">
    <source>
        <dbReference type="ARBA" id="ARBA00022490"/>
    </source>
</evidence>
<comment type="caution">
    <text evidence="9">Lacks conserved residue(s) required for the propagation of feature annotation.</text>
</comment>
<evidence type="ECO:0000256" key="5">
    <source>
        <dbReference type="ARBA" id="ARBA00022741"/>
    </source>
</evidence>
<dbReference type="GO" id="GO:0003777">
    <property type="term" value="F:microtubule motor activity"/>
    <property type="evidence" value="ECO:0007669"/>
    <property type="project" value="InterPro"/>
</dbReference>
<dbReference type="PROSITE" id="PS50067">
    <property type="entry name" value="KINESIN_MOTOR_2"/>
    <property type="match status" value="1"/>
</dbReference>
<keyword evidence="6" id="KW-0067">ATP-binding</keyword>
<evidence type="ECO:0000256" key="8">
    <source>
        <dbReference type="ARBA" id="ARBA00023212"/>
    </source>
</evidence>
<dbReference type="CDD" id="cd00106">
    <property type="entry name" value="KISc"/>
    <property type="match status" value="1"/>
</dbReference>
<dbReference type="GO" id="GO:0048731">
    <property type="term" value="P:system development"/>
    <property type="evidence" value="ECO:0007669"/>
    <property type="project" value="UniProtKB-ARBA"/>
</dbReference>
<evidence type="ECO:0000259" key="10">
    <source>
        <dbReference type="PROSITE" id="PS50067"/>
    </source>
</evidence>
<dbReference type="InterPro" id="IPR027417">
    <property type="entry name" value="P-loop_NTPase"/>
</dbReference>
<evidence type="ECO:0000256" key="4">
    <source>
        <dbReference type="ARBA" id="ARBA00022701"/>
    </source>
</evidence>
<dbReference type="InterPro" id="IPR036961">
    <property type="entry name" value="Kinesin_motor_dom_sf"/>
</dbReference>
<dbReference type="Pfam" id="PF00225">
    <property type="entry name" value="Kinesin"/>
    <property type="match status" value="1"/>
</dbReference>
<keyword evidence="2" id="KW-0963">Cytoplasm</keyword>
<dbReference type="AlphaFoldDB" id="A6KBU9"/>
<dbReference type="GO" id="GO:0008017">
    <property type="term" value="F:microtubule binding"/>
    <property type="evidence" value="ECO:0007669"/>
    <property type="project" value="InterPro"/>
</dbReference>
<name>A6KBU9_RAT</name>
<dbReference type="SMART" id="SM00129">
    <property type="entry name" value="KISc"/>
    <property type="match status" value="1"/>
</dbReference>
<accession>A6KBU9</accession>
<comment type="similarity">
    <text evidence="9">Belongs to the TRAFAC class myosin-kinesin ATPase superfamily. Kinesin family.</text>
</comment>
<dbReference type="InterPro" id="IPR027640">
    <property type="entry name" value="Kinesin-like_fam"/>
</dbReference>
<evidence type="ECO:0000313" key="11">
    <source>
        <dbReference type="EMBL" id="EDL97432.1"/>
    </source>
</evidence>
<keyword evidence="8" id="KW-0206">Cytoskeleton</keyword>
<dbReference type="GO" id="GO:0005874">
    <property type="term" value="C:microtubule"/>
    <property type="evidence" value="ECO:0007669"/>
    <property type="project" value="UniProtKB-KW"/>
</dbReference>
<dbReference type="PRINTS" id="PR00380">
    <property type="entry name" value="KINESINHEAVY"/>
</dbReference>
<organism evidence="11 12">
    <name type="scientific">Rattus norvegicus</name>
    <name type="common">Rat</name>
    <dbReference type="NCBI Taxonomy" id="10116"/>
    <lineage>
        <taxon>Eukaryota</taxon>
        <taxon>Metazoa</taxon>
        <taxon>Chordata</taxon>
        <taxon>Craniata</taxon>
        <taxon>Vertebrata</taxon>
        <taxon>Euteleostomi</taxon>
        <taxon>Mammalia</taxon>
        <taxon>Eutheria</taxon>
        <taxon>Euarchontoglires</taxon>
        <taxon>Glires</taxon>
        <taxon>Rodentia</taxon>
        <taxon>Myomorpha</taxon>
        <taxon>Muroidea</taxon>
        <taxon>Muridae</taxon>
        <taxon>Murinae</taxon>
        <taxon>Rattus</taxon>
    </lineage>
</organism>
<evidence type="ECO:0000256" key="7">
    <source>
        <dbReference type="ARBA" id="ARBA00023175"/>
    </source>
</evidence>
<evidence type="ECO:0000256" key="3">
    <source>
        <dbReference type="ARBA" id="ARBA00022553"/>
    </source>
</evidence>
<proteinExistence type="inferred from homology"/>
<dbReference type="SUPFAM" id="SSF52540">
    <property type="entry name" value="P-loop containing nucleoside triphosphate hydrolases"/>
    <property type="match status" value="1"/>
</dbReference>
<sequence>MLRIWPAQGVQRSAESTSFLKVDSRKKQVTLYDPAAGPPGCAGLRHAPTAPVPKMFAFDAIFPQDSEQAEVCSGTVADVLQSVVGGADGCIFSFGHMSLVAAIFEPGPGKSYTMIGKDSSPQSLGIVPCAISWLFRLIDERKERLGTRFSIRVSAVEVCGHDQSLRDLLAEVASGCLQDTQSPGVYLREDPVCGTQLRNQNELRAPTAEKAAFYLDAALAARSTSRAGCGEDARRTSHMLFTLHVYQYRVEKCGQGGMSGGRSRLHLIDLGSCEAAPSRGGEASGGPLCLSLSALGSVILALVNGAKHVPYRDHTLTMLLRESLATTSCCTTMIAHISDSPTHHAETLSTVQLAARIHRLRRKKGK</sequence>
<comment type="subcellular location">
    <subcellularLocation>
        <location evidence="1">Cytoplasm</location>
        <location evidence="1">Cytoskeleton</location>
    </subcellularLocation>
</comment>
<dbReference type="PANTHER" id="PTHR21608:SF6">
    <property type="entry name" value="KINESIN-LIKE PROTEIN KIF26A"/>
    <property type="match status" value="1"/>
</dbReference>